<feature type="transmembrane region" description="Helical" evidence="12">
    <location>
        <begin position="264"/>
        <end position="281"/>
    </location>
</feature>
<evidence type="ECO:0000256" key="10">
    <source>
        <dbReference type="ARBA" id="ARBA00023098"/>
    </source>
</evidence>
<dbReference type="InterPro" id="IPR037185">
    <property type="entry name" value="EmrE-like"/>
</dbReference>
<evidence type="ECO:0000256" key="6">
    <source>
        <dbReference type="ARBA" id="ARBA00022556"/>
    </source>
</evidence>
<evidence type="ECO:0000256" key="5">
    <source>
        <dbReference type="ARBA" id="ARBA00022519"/>
    </source>
</evidence>
<evidence type="ECO:0000256" key="3">
    <source>
        <dbReference type="ARBA" id="ARBA00022475"/>
    </source>
</evidence>
<feature type="domain" description="EamA" evidence="13">
    <location>
        <begin position="150"/>
        <end position="279"/>
    </location>
</feature>
<keyword evidence="7 12" id="KW-0812">Transmembrane</keyword>
<dbReference type="Proteomes" id="UP001652445">
    <property type="component" value="Unassembled WGS sequence"/>
</dbReference>
<feature type="transmembrane region" description="Helical" evidence="12">
    <location>
        <begin position="147"/>
        <end position="165"/>
    </location>
</feature>
<dbReference type="PANTHER" id="PTHR30561">
    <property type="entry name" value="SMR FAMILY PROTON-DEPENDENT DRUG EFFLUX TRANSPORTER SUGE"/>
    <property type="match status" value="1"/>
</dbReference>
<keyword evidence="15" id="KW-1185">Reference proteome</keyword>
<keyword evidence="10" id="KW-0443">Lipid metabolism</keyword>
<proteinExistence type="inferred from homology"/>
<feature type="transmembrane region" description="Helical" evidence="12">
    <location>
        <begin position="177"/>
        <end position="196"/>
    </location>
</feature>
<evidence type="ECO:0000256" key="7">
    <source>
        <dbReference type="ARBA" id="ARBA00022692"/>
    </source>
</evidence>
<keyword evidence="9 12" id="KW-1133">Transmembrane helix</keyword>
<dbReference type="SUPFAM" id="SSF103481">
    <property type="entry name" value="Multidrug resistance efflux transporter EmrE"/>
    <property type="match status" value="2"/>
</dbReference>
<feature type="transmembrane region" description="Helical" evidence="12">
    <location>
        <begin position="208"/>
        <end position="233"/>
    </location>
</feature>
<feature type="transmembrane region" description="Helical" evidence="12">
    <location>
        <begin position="30"/>
        <end position="50"/>
    </location>
</feature>
<dbReference type="PANTHER" id="PTHR30561:SF9">
    <property type="entry name" value="4-AMINO-4-DEOXY-L-ARABINOSE-PHOSPHOUNDECAPRENOL FLIPPASE SUBUNIT ARNF-RELATED"/>
    <property type="match status" value="1"/>
</dbReference>
<accession>A0ABT2UHU3</accession>
<dbReference type="InterPro" id="IPR000390">
    <property type="entry name" value="Small_drug/metabolite_transptr"/>
</dbReference>
<evidence type="ECO:0000313" key="15">
    <source>
        <dbReference type="Proteomes" id="UP001652445"/>
    </source>
</evidence>
<feature type="transmembrane region" description="Helical" evidence="12">
    <location>
        <begin position="239"/>
        <end position="257"/>
    </location>
</feature>
<feature type="transmembrane region" description="Helical" evidence="12">
    <location>
        <begin position="118"/>
        <end position="140"/>
    </location>
</feature>
<organism evidence="14 15">
    <name type="scientific">Paenibacillus baimaensis</name>
    <dbReference type="NCBI Taxonomy" id="2982185"/>
    <lineage>
        <taxon>Bacteria</taxon>
        <taxon>Bacillati</taxon>
        <taxon>Bacillota</taxon>
        <taxon>Bacilli</taxon>
        <taxon>Bacillales</taxon>
        <taxon>Paenibacillaceae</taxon>
        <taxon>Paenibacillus</taxon>
    </lineage>
</organism>
<keyword evidence="6" id="KW-0441">Lipid A biosynthesis</keyword>
<feature type="domain" description="EamA" evidence="13">
    <location>
        <begin position="4"/>
        <end position="134"/>
    </location>
</feature>
<dbReference type="Pfam" id="PF00892">
    <property type="entry name" value="EamA"/>
    <property type="match status" value="2"/>
</dbReference>
<evidence type="ECO:0000256" key="8">
    <source>
        <dbReference type="ARBA" id="ARBA00022985"/>
    </source>
</evidence>
<keyword evidence="5" id="KW-0997">Cell inner membrane</keyword>
<reference evidence="14 15" key="1">
    <citation type="submission" date="2022-09" db="EMBL/GenBank/DDBJ databases">
        <authorList>
            <person name="Han X.L."/>
            <person name="Wang Q."/>
            <person name="Lu T."/>
        </authorList>
    </citation>
    <scope>NUCLEOTIDE SEQUENCE [LARGE SCALE GENOMIC DNA]</scope>
    <source>
        <strain evidence="14 15">WQ 127069</strain>
    </source>
</reference>
<protein>
    <submittedName>
        <fullName evidence="14">DMT family transporter</fullName>
    </submittedName>
</protein>
<evidence type="ECO:0000256" key="12">
    <source>
        <dbReference type="SAM" id="Phobius"/>
    </source>
</evidence>
<evidence type="ECO:0000256" key="2">
    <source>
        <dbReference type="ARBA" id="ARBA00007362"/>
    </source>
</evidence>
<comment type="subcellular location">
    <subcellularLocation>
        <location evidence="1">Cell membrane</location>
        <topology evidence="1">Multi-pass membrane protein</topology>
    </subcellularLocation>
</comment>
<feature type="transmembrane region" description="Helical" evidence="12">
    <location>
        <begin position="92"/>
        <end position="112"/>
    </location>
</feature>
<dbReference type="RefSeq" id="WP_262684845.1">
    <property type="nucleotide sequence ID" value="NZ_JAOQIO010000055.1"/>
</dbReference>
<sequence>MHVIALLLVLLSGMLHAVWNLFAKKSVNKSVFLWLAHWVGTIVFLPGAWYEWGSFAFTLKSLGLLAGSMFIHGLYLFLLARTYQIGDLSQAYPIMRGISPIIVPLVAVLLLGETMSSLGWVCILAIIAGIVWVSGGRALFRQSAHTNHTLLLAGAVGICVSGYIVVDKITIESIPPIVLNEATNIANLLALTLAVIRSKGIAAEWKLNYRTIIIGGILAPGGYMLFLYALTLAPASQLAPMREIGTVFGTLFGLLLLNEPQGRSRIIGSVLITAGVIGLGFS</sequence>
<keyword evidence="11 12" id="KW-0472">Membrane</keyword>
<feature type="transmembrane region" description="Helical" evidence="12">
    <location>
        <begin position="6"/>
        <end position="23"/>
    </location>
</feature>
<dbReference type="Gene3D" id="1.10.3730.20">
    <property type="match status" value="2"/>
</dbReference>
<name>A0ABT2UHU3_9BACL</name>
<comment type="similarity">
    <text evidence="2">Belongs to the EamA transporter family.</text>
</comment>
<evidence type="ECO:0000313" key="14">
    <source>
        <dbReference type="EMBL" id="MCU6793586.1"/>
    </source>
</evidence>
<evidence type="ECO:0000256" key="9">
    <source>
        <dbReference type="ARBA" id="ARBA00022989"/>
    </source>
</evidence>
<dbReference type="EMBL" id="JAOQIO010000055">
    <property type="protein sequence ID" value="MCU6793586.1"/>
    <property type="molecule type" value="Genomic_DNA"/>
</dbReference>
<evidence type="ECO:0000256" key="1">
    <source>
        <dbReference type="ARBA" id="ARBA00004651"/>
    </source>
</evidence>
<keyword evidence="3" id="KW-1003">Cell membrane</keyword>
<evidence type="ECO:0000259" key="13">
    <source>
        <dbReference type="Pfam" id="PF00892"/>
    </source>
</evidence>
<feature type="transmembrane region" description="Helical" evidence="12">
    <location>
        <begin position="62"/>
        <end position="80"/>
    </location>
</feature>
<evidence type="ECO:0000256" key="4">
    <source>
        <dbReference type="ARBA" id="ARBA00022516"/>
    </source>
</evidence>
<dbReference type="InterPro" id="IPR000620">
    <property type="entry name" value="EamA_dom"/>
</dbReference>
<comment type="caution">
    <text evidence="14">The sequence shown here is derived from an EMBL/GenBank/DDBJ whole genome shotgun (WGS) entry which is preliminary data.</text>
</comment>
<gene>
    <name evidence="14" type="ORF">OB236_15885</name>
</gene>
<keyword evidence="4" id="KW-0444">Lipid biosynthesis</keyword>
<keyword evidence="8" id="KW-0448">Lipopolysaccharide biosynthesis</keyword>
<evidence type="ECO:0000256" key="11">
    <source>
        <dbReference type="ARBA" id="ARBA00023136"/>
    </source>
</evidence>